<dbReference type="Pfam" id="PF08239">
    <property type="entry name" value="SH3_3"/>
    <property type="match status" value="2"/>
</dbReference>
<evidence type="ECO:0000313" key="5">
    <source>
        <dbReference type="EMBL" id="MFC7747144.1"/>
    </source>
</evidence>
<dbReference type="PROSITE" id="PS51781">
    <property type="entry name" value="SH3B"/>
    <property type="match status" value="1"/>
</dbReference>
<comment type="caution">
    <text evidence="5">The sequence shown here is derived from an EMBL/GenBank/DDBJ whole genome shotgun (WGS) entry which is preliminary data.</text>
</comment>
<dbReference type="Pfam" id="PF00395">
    <property type="entry name" value="SLH"/>
    <property type="match status" value="1"/>
</dbReference>
<protein>
    <submittedName>
        <fullName evidence="5">SH3 domain-containing protein</fullName>
    </submittedName>
</protein>
<dbReference type="InterPro" id="IPR036028">
    <property type="entry name" value="SH3-like_dom_sf"/>
</dbReference>
<dbReference type="InterPro" id="IPR052354">
    <property type="entry name" value="Cell_Wall_Dynamics_Protein"/>
</dbReference>
<dbReference type="Gene3D" id="2.30.30.40">
    <property type="entry name" value="SH3 Domains"/>
    <property type="match status" value="2"/>
</dbReference>
<feature type="domain" description="SH3b" evidence="4">
    <location>
        <begin position="589"/>
        <end position="659"/>
    </location>
</feature>
<dbReference type="Pfam" id="PF01832">
    <property type="entry name" value="Glucosaminidase"/>
    <property type="match status" value="1"/>
</dbReference>
<feature type="domain" description="SLH" evidence="3">
    <location>
        <begin position="30"/>
        <end position="93"/>
    </location>
</feature>
<dbReference type="SMART" id="SM00287">
    <property type="entry name" value="SH3b"/>
    <property type="match status" value="2"/>
</dbReference>
<name>A0ABW2UX46_9BACI</name>
<accession>A0ABW2UX46</accession>
<dbReference type="PANTHER" id="PTHR34408:SF1">
    <property type="entry name" value="GLYCOSYL HYDROLASE FAMILY 19 DOMAIN-CONTAINING PROTEIN HI_1415"/>
    <property type="match status" value="1"/>
</dbReference>
<sequence>MQNLDKTKTGVIVLMAVMLLLVMPRVTLAFSNPYTDMNASNAHFEAIMELTQEGIINGYPNETFRPNKHLSRQQAAKLFYDALWSGRRTMASQDFSFYEDIDADHRYAFEIAAVTPAIFKGEQDYFNPYNEMTREQMATTIVRAFNFEDDGTDPAINLSTVSSSHRKNVKILAQNDITSLKGDFRSYEAVTRGQFATFLHRSMVNKGMLETPDSDSEPNPPEEEPDPPEADKPEPDPPQQGENSYTVTSYNSSFSEAMDHQRSPKLDGAGQFTASRALTAYYANPNNFSKESPAFFQFLQLSHDPDLKASHINQQILADTGSLQGTADAFIKAGEQYDINAIYLIAHALHETGNGQSSLAGGLQAGLDESGHPQYVTAGNKDSLTAIKTVYNMFGIGAYDNCPKKCGAKRAYQEGWFSPEKAIVGGAQFINNGYISGGQNTLYKMRWNPDQPGSHQYATHVQWAVIQAREMMKMYQEAGLLDNMSLTFDVPEYQNHPDASSKPVGEAQYALNESEKGETYVTTSDLNMRTYPWGDIAAILANETQVNVIGENGGWYKVKANGQTGWVSSDYLEEPEPGKTDPEQPEADSNKLEVVGILTTLNVRPEPNRNKKPIGSLQNGDTVKGLLNDKGDLIQRNDYYKIKYNSQTGWAHKDYLTET</sequence>
<dbReference type="SMART" id="SM00047">
    <property type="entry name" value="LYZ2"/>
    <property type="match status" value="1"/>
</dbReference>
<keyword evidence="6" id="KW-1185">Reference proteome</keyword>
<evidence type="ECO:0000256" key="2">
    <source>
        <dbReference type="SAM" id="MobiDB-lite"/>
    </source>
</evidence>
<evidence type="ECO:0000256" key="1">
    <source>
        <dbReference type="ARBA" id="ARBA00022729"/>
    </source>
</evidence>
<dbReference type="InterPro" id="IPR001119">
    <property type="entry name" value="SLH_dom"/>
</dbReference>
<evidence type="ECO:0000259" key="3">
    <source>
        <dbReference type="PROSITE" id="PS51272"/>
    </source>
</evidence>
<feature type="domain" description="SLH" evidence="3">
    <location>
        <begin position="94"/>
        <end position="155"/>
    </location>
</feature>
<evidence type="ECO:0000259" key="4">
    <source>
        <dbReference type="PROSITE" id="PS51781"/>
    </source>
</evidence>
<proteinExistence type="predicted"/>
<dbReference type="SUPFAM" id="SSF50044">
    <property type="entry name" value="SH3-domain"/>
    <property type="match status" value="1"/>
</dbReference>
<dbReference type="Gene3D" id="1.10.530.10">
    <property type="match status" value="1"/>
</dbReference>
<dbReference type="Proteomes" id="UP001596620">
    <property type="component" value="Unassembled WGS sequence"/>
</dbReference>
<dbReference type="RefSeq" id="WP_382358664.1">
    <property type="nucleotide sequence ID" value="NZ_JBHTGR010000015.1"/>
</dbReference>
<reference evidence="6" key="1">
    <citation type="journal article" date="2019" name="Int. J. Syst. Evol. Microbiol.">
        <title>The Global Catalogue of Microorganisms (GCM) 10K type strain sequencing project: providing services to taxonomists for standard genome sequencing and annotation.</title>
        <authorList>
            <consortium name="The Broad Institute Genomics Platform"/>
            <consortium name="The Broad Institute Genome Sequencing Center for Infectious Disease"/>
            <person name="Wu L."/>
            <person name="Ma J."/>
        </authorList>
    </citation>
    <scope>NUCLEOTIDE SEQUENCE [LARGE SCALE GENOMIC DNA]</scope>
    <source>
        <strain evidence="6">JCM 30234</strain>
    </source>
</reference>
<gene>
    <name evidence="5" type="ORF">ACFQU8_07830</name>
</gene>
<dbReference type="InterPro" id="IPR002901">
    <property type="entry name" value="MGlyc_endo_b_GlcNAc-like_dom"/>
</dbReference>
<feature type="compositionally biased region" description="Acidic residues" evidence="2">
    <location>
        <begin position="212"/>
        <end position="228"/>
    </location>
</feature>
<keyword evidence="1" id="KW-0732">Signal</keyword>
<dbReference type="PROSITE" id="PS51272">
    <property type="entry name" value="SLH"/>
    <property type="match status" value="2"/>
</dbReference>
<feature type="region of interest" description="Disordered" evidence="2">
    <location>
        <begin position="208"/>
        <end position="246"/>
    </location>
</feature>
<dbReference type="PANTHER" id="PTHR34408">
    <property type="entry name" value="FAMILY PROTEIN, PUTATIVE-RELATED"/>
    <property type="match status" value="1"/>
</dbReference>
<dbReference type="EMBL" id="JBHTGR010000015">
    <property type="protein sequence ID" value="MFC7747144.1"/>
    <property type="molecule type" value="Genomic_DNA"/>
</dbReference>
<organism evidence="5 6">
    <name type="scientific">Lentibacillus kimchii</name>
    <dbReference type="NCBI Taxonomy" id="1542911"/>
    <lineage>
        <taxon>Bacteria</taxon>
        <taxon>Bacillati</taxon>
        <taxon>Bacillota</taxon>
        <taxon>Bacilli</taxon>
        <taxon>Bacillales</taxon>
        <taxon>Bacillaceae</taxon>
        <taxon>Lentibacillus</taxon>
    </lineage>
</organism>
<evidence type="ECO:0000313" key="6">
    <source>
        <dbReference type="Proteomes" id="UP001596620"/>
    </source>
</evidence>
<dbReference type="InterPro" id="IPR003646">
    <property type="entry name" value="SH3-like_bac-type"/>
</dbReference>